<dbReference type="GO" id="GO:0046061">
    <property type="term" value="P:dATP catabolic process"/>
    <property type="evidence" value="ECO:0007669"/>
    <property type="project" value="TreeGrafter"/>
</dbReference>
<dbReference type="GO" id="GO:0046052">
    <property type="term" value="P:UTP catabolic process"/>
    <property type="evidence" value="ECO:0007669"/>
    <property type="project" value="TreeGrafter"/>
</dbReference>
<feature type="region of interest" description="Disordered" evidence="1">
    <location>
        <begin position="258"/>
        <end position="280"/>
    </location>
</feature>
<dbReference type="GO" id="GO:0047429">
    <property type="term" value="F:nucleoside triphosphate diphosphatase activity"/>
    <property type="evidence" value="ECO:0007669"/>
    <property type="project" value="InterPro"/>
</dbReference>
<dbReference type="STRING" id="649764.HMPREF0762_01112"/>
<dbReference type="Proteomes" id="UP000006001">
    <property type="component" value="Unassembled WGS sequence"/>
</dbReference>
<dbReference type="InterPro" id="IPR048015">
    <property type="entry name" value="NTP-PPase_MazG-like_N"/>
</dbReference>
<dbReference type="Gene3D" id="1.10.287.1080">
    <property type="entry name" value="MazG-like"/>
    <property type="match status" value="2"/>
</dbReference>
<dbReference type="GO" id="GO:0046081">
    <property type="term" value="P:dUTP catabolic process"/>
    <property type="evidence" value="ECO:0007669"/>
    <property type="project" value="TreeGrafter"/>
</dbReference>
<organism evidence="3 4">
    <name type="scientific">Slackia exigua (strain ATCC 700122 / DSM 15923 / CIP 105133 / JCM 11022 / KCTC 5966 / S-7)</name>
    <dbReference type="NCBI Taxonomy" id="649764"/>
    <lineage>
        <taxon>Bacteria</taxon>
        <taxon>Bacillati</taxon>
        <taxon>Actinomycetota</taxon>
        <taxon>Coriobacteriia</taxon>
        <taxon>Eggerthellales</taxon>
        <taxon>Eggerthellaceae</taxon>
        <taxon>Slackia</taxon>
    </lineage>
</organism>
<dbReference type="InterPro" id="IPR011551">
    <property type="entry name" value="NTP_PyrPHydrolase_MazG"/>
</dbReference>
<dbReference type="RefSeq" id="WP_006362370.1">
    <property type="nucleotide sequence ID" value="NZ_GG700630.1"/>
</dbReference>
<evidence type="ECO:0000313" key="4">
    <source>
        <dbReference type="Proteomes" id="UP000006001"/>
    </source>
</evidence>
<dbReference type="SUPFAM" id="SSF101386">
    <property type="entry name" value="all-alpha NTP pyrophosphatases"/>
    <property type="match status" value="2"/>
</dbReference>
<dbReference type="PANTHER" id="PTHR30522:SF0">
    <property type="entry name" value="NUCLEOSIDE TRIPHOSPHATE PYROPHOSPHOHYDROLASE"/>
    <property type="match status" value="1"/>
</dbReference>
<dbReference type="AlphaFoldDB" id="D0WH80"/>
<dbReference type="NCBIfam" id="NF007113">
    <property type="entry name" value="PRK09562.1"/>
    <property type="match status" value="1"/>
</dbReference>
<dbReference type="PANTHER" id="PTHR30522">
    <property type="entry name" value="NUCLEOSIDE TRIPHOSPHATE PYROPHOSPHOHYDROLASE"/>
    <property type="match status" value="1"/>
</dbReference>
<dbReference type="GO" id="GO:0046076">
    <property type="term" value="P:dTTP catabolic process"/>
    <property type="evidence" value="ECO:0007669"/>
    <property type="project" value="TreeGrafter"/>
</dbReference>
<dbReference type="CDD" id="cd11529">
    <property type="entry name" value="NTP-PPase_MazG_Cterm"/>
    <property type="match status" value="1"/>
</dbReference>
<name>D0WH80_SLAES</name>
<keyword evidence="4" id="KW-1185">Reference proteome</keyword>
<feature type="domain" description="NTP pyrophosphohydrolase MazG-like" evidence="2">
    <location>
        <begin position="37"/>
        <end position="110"/>
    </location>
</feature>
<dbReference type="NCBIfam" id="TIGR00444">
    <property type="entry name" value="mazG"/>
    <property type="match status" value="1"/>
</dbReference>
<dbReference type="GO" id="GO:0006950">
    <property type="term" value="P:response to stress"/>
    <property type="evidence" value="ECO:0007669"/>
    <property type="project" value="UniProtKB-ARBA"/>
</dbReference>
<dbReference type="InterPro" id="IPR004518">
    <property type="entry name" value="MazG-like_dom"/>
</dbReference>
<proteinExistence type="predicted"/>
<sequence length="280" mass="30368">MTESHPHASIHPAFDTLVETIAALRDPETGCPWDSAQTHESIAANMVEEAYEAVDAIEAGDVDHMREELGDVLMQILLQSRMAEEEGSFSIDDVCKDLDDKLVRRHPHVFGGAHAGTAADVEAIWAQVKLSERAAARASDGLLDAVPKNLPALLQTQKISRKAAAVGFEWSNEQGVWDKVAEEVAEFKAAATPEEAALEFGDILFALVNVARWRGIDAESALRASNAKFRARWAHMEAEAGGSDALEGRDAAELEELWRSAKADESKAGKPRTDAQESDA</sequence>
<dbReference type="GeneID" id="85007642"/>
<reference evidence="3" key="1">
    <citation type="submission" date="2009-10" db="EMBL/GenBank/DDBJ databases">
        <authorList>
            <person name="Weinstock G."/>
            <person name="Sodergren E."/>
            <person name="Clifton S."/>
            <person name="Fulton L."/>
            <person name="Fulton B."/>
            <person name="Courtney L."/>
            <person name="Fronick C."/>
            <person name="Harrison M."/>
            <person name="Strong C."/>
            <person name="Farmer C."/>
            <person name="Delahaunty K."/>
            <person name="Markovic C."/>
            <person name="Hall O."/>
            <person name="Minx P."/>
            <person name="Tomlinson C."/>
            <person name="Mitreva M."/>
            <person name="Nelson J."/>
            <person name="Hou S."/>
            <person name="Wollam A."/>
            <person name="Pepin K.H."/>
            <person name="Johnson M."/>
            <person name="Bhonagiri V."/>
            <person name="Nash W.E."/>
            <person name="Warren W."/>
            <person name="Chinwalla A."/>
            <person name="Mardis E.R."/>
            <person name="Wilson R.K."/>
        </authorList>
    </citation>
    <scope>NUCLEOTIDE SEQUENCE [LARGE SCALE GENOMIC DNA]</scope>
    <source>
        <strain evidence="3">ATCC 700122</strain>
    </source>
</reference>
<dbReference type="GO" id="GO:0006203">
    <property type="term" value="P:dGTP catabolic process"/>
    <property type="evidence" value="ECO:0007669"/>
    <property type="project" value="TreeGrafter"/>
</dbReference>
<accession>D0WH80</accession>
<evidence type="ECO:0000313" key="3">
    <source>
        <dbReference type="EMBL" id="EEZ61044.1"/>
    </source>
</evidence>
<dbReference type="OrthoDB" id="9808939at2"/>
<dbReference type="EMBL" id="ACUX02000007">
    <property type="protein sequence ID" value="EEZ61044.1"/>
    <property type="molecule type" value="Genomic_DNA"/>
</dbReference>
<dbReference type="GO" id="GO:0046047">
    <property type="term" value="P:TTP catabolic process"/>
    <property type="evidence" value="ECO:0007669"/>
    <property type="project" value="TreeGrafter"/>
</dbReference>
<protein>
    <submittedName>
        <fullName evidence="3">MazG family protein</fullName>
    </submittedName>
</protein>
<gene>
    <name evidence="3" type="ORF">HMPREF0762_01112</name>
</gene>
<evidence type="ECO:0000256" key="1">
    <source>
        <dbReference type="SAM" id="MobiDB-lite"/>
    </source>
</evidence>
<dbReference type="InterPro" id="IPR048011">
    <property type="entry name" value="NTP-PPase_MazG-like_C"/>
</dbReference>
<dbReference type="HOGENOM" id="CLU_038356_0_1_11"/>
<evidence type="ECO:0000259" key="2">
    <source>
        <dbReference type="Pfam" id="PF03819"/>
    </source>
</evidence>
<dbReference type="FunFam" id="1.10.287.1080:FF:000001">
    <property type="entry name" value="Nucleoside triphosphate pyrophosphohydrolase"/>
    <property type="match status" value="1"/>
</dbReference>
<dbReference type="Pfam" id="PF03819">
    <property type="entry name" value="MazG"/>
    <property type="match status" value="1"/>
</dbReference>
<dbReference type="eggNOG" id="COG3956">
    <property type="taxonomic scope" value="Bacteria"/>
</dbReference>
<comment type="caution">
    <text evidence="3">The sequence shown here is derived from an EMBL/GenBank/DDBJ whole genome shotgun (WGS) entry which is preliminary data.</text>
</comment>
<dbReference type="CDD" id="cd11528">
    <property type="entry name" value="NTP-PPase_MazG_Nterm"/>
    <property type="match status" value="1"/>
</dbReference>